<gene>
    <name evidence="2" type="ORF">FCL54_11265</name>
</gene>
<dbReference type="EMBL" id="SWLG01000007">
    <property type="protein sequence ID" value="TLS37100.1"/>
    <property type="molecule type" value="Genomic_DNA"/>
</dbReference>
<dbReference type="PANTHER" id="PTHR37305:SF1">
    <property type="entry name" value="MEMBRANE PROTEIN"/>
    <property type="match status" value="1"/>
</dbReference>
<dbReference type="Pfam" id="PF12730">
    <property type="entry name" value="ABC2_membrane_4"/>
    <property type="match status" value="1"/>
</dbReference>
<dbReference type="OrthoDB" id="9781996at2"/>
<evidence type="ECO:0000313" key="2">
    <source>
        <dbReference type="EMBL" id="TLS37100.1"/>
    </source>
</evidence>
<dbReference type="RefSeq" id="WP_138126453.1">
    <property type="nucleotide sequence ID" value="NZ_SWLG01000007.1"/>
</dbReference>
<proteinExistence type="predicted"/>
<protein>
    <recommendedName>
        <fullName evidence="4">MrsG</fullName>
    </recommendedName>
</protein>
<feature type="transmembrane region" description="Helical" evidence="1">
    <location>
        <begin position="171"/>
        <end position="196"/>
    </location>
</feature>
<dbReference type="AlphaFoldDB" id="A0A5R9F3Y1"/>
<evidence type="ECO:0000256" key="1">
    <source>
        <dbReference type="SAM" id="Phobius"/>
    </source>
</evidence>
<keyword evidence="1" id="KW-0472">Membrane</keyword>
<sequence>MKQLLKSEWQKLKRSRIIYLATVLPLLAVIQGAIFAGNSKIVEEEGGNVWNVLTLGGMSVHSSLILPLTITVIMAMVARIEHNQNCWKLLLSLPVKRSSVYFSKFVVGLGLILYSTAVLSAGFLVSGLIVGADSSVPFGLILGKPLLAVAVSLPIIALLFYLSIRFSHVGIPLAVGAGLALPAMLIANSAKYWIVYPWTYPVMATLTETFDMGGKAVAMYAVCLLSLLIVIPLGLFQFRSKDIL</sequence>
<keyword evidence="1" id="KW-0812">Transmembrane</keyword>
<organism evidence="2 3">
    <name type="scientific">Exobacillus caeni</name>
    <dbReference type="NCBI Taxonomy" id="2574798"/>
    <lineage>
        <taxon>Bacteria</taxon>
        <taxon>Bacillati</taxon>
        <taxon>Bacillota</taxon>
        <taxon>Bacilli</taxon>
        <taxon>Bacillales</taxon>
        <taxon>Guptibacillaceae</taxon>
        <taxon>Exobacillus</taxon>
    </lineage>
</organism>
<feature type="transmembrane region" description="Helical" evidence="1">
    <location>
        <begin position="101"/>
        <end position="125"/>
    </location>
</feature>
<feature type="transmembrane region" description="Helical" evidence="1">
    <location>
        <begin position="216"/>
        <end position="236"/>
    </location>
</feature>
<dbReference type="PANTHER" id="PTHR37305">
    <property type="entry name" value="INTEGRAL MEMBRANE PROTEIN-RELATED"/>
    <property type="match status" value="1"/>
</dbReference>
<evidence type="ECO:0000313" key="3">
    <source>
        <dbReference type="Proteomes" id="UP000308230"/>
    </source>
</evidence>
<feature type="transmembrane region" description="Helical" evidence="1">
    <location>
        <begin position="60"/>
        <end position="80"/>
    </location>
</feature>
<accession>A0A5R9F3Y1</accession>
<name>A0A5R9F3Y1_9BACL</name>
<comment type="caution">
    <text evidence="2">The sequence shown here is derived from an EMBL/GenBank/DDBJ whole genome shotgun (WGS) entry which is preliminary data.</text>
</comment>
<keyword evidence="3" id="KW-1185">Reference proteome</keyword>
<reference evidence="2 3" key="1">
    <citation type="submission" date="2019-04" db="EMBL/GenBank/DDBJ databases">
        <title>Bacillus caeni sp. nov., a bacterium isolated from mangrove sediment.</title>
        <authorList>
            <person name="Huang H."/>
            <person name="Mo K."/>
            <person name="Hu Y."/>
        </authorList>
    </citation>
    <scope>NUCLEOTIDE SEQUENCE [LARGE SCALE GENOMIC DNA]</scope>
    <source>
        <strain evidence="2 3">HB172195</strain>
    </source>
</reference>
<dbReference type="CDD" id="cd21809">
    <property type="entry name" value="ABC-2_lan_permease-like"/>
    <property type="match status" value="1"/>
</dbReference>
<dbReference type="Proteomes" id="UP000308230">
    <property type="component" value="Unassembled WGS sequence"/>
</dbReference>
<keyword evidence="1" id="KW-1133">Transmembrane helix</keyword>
<feature type="transmembrane region" description="Helical" evidence="1">
    <location>
        <begin position="145"/>
        <end position="164"/>
    </location>
</feature>
<evidence type="ECO:0008006" key="4">
    <source>
        <dbReference type="Google" id="ProtNLM"/>
    </source>
</evidence>